<evidence type="ECO:0000313" key="1">
    <source>
        <dbReference type="EMBL" id="KGF50452.1"/>
    </source>
</evidence>
<protein>
    <submittedName>
        <fullName evidence="1">Uncharacterized protein</fullName>
    </submittedName>
</protein>
<evidence type="ECO:0000313" key="2">
    <source>
        <dbReference type="Proteomes" id="UP000029538"/>
    </source>
</evidence>
<dbReference type="EMBL" id="JRNR01000003">
    <property type="protein sequence ID" value="KGF50452.1"/>
    <property type="molecule type" value="Genomic_DNA"/>
</dbReference>
<reference evidence="1 2" key="1">
    <citation type="submission" date="2014-07" db="EMBL/GenBank/DDBJ databases">
        <authorList>
            <person name="McCorrison J."/>
            <person name="Sanka R."/>
            <person name="Torralba M."/>
            <person name="Gillis M."/>
            <person name="Haft D.H."/>
            <person name="Methe B."/>
            <person name="Sutton G."/>
            <person name="Nelson K.E."/>
        </authorList>
    </citation>
    <scope>NUCLEOTIDE SEQUENCE [LARGE SCALE GENOMIC DNA]</scope>
    <source>
        <strain evidence="1 2">DNF00882</strain>
    </source>
</reference>
<dbReference type="RefSeq" id="WP_036882098.1">
    <property type="nucleotide sequence ID" value="NZ_JRNR01000003.1"/>
</dbReference>
<sequence length="176" mass="20038">MDFSKRIEKESKKYGVAAQSLVLADLMSVGYTEAEAYSIAYAENAVLSFQQNQSIREGITKSGRFKEMLNERIDNLRSRVPLSDGEDMELMSTEDAAKQVLKAAQLLPEGSKERGEMFVKYTELLRRNSQVDAEPEEDNIRIYLPLKCNDCPLLQEYNERQKEIEDAKKAAGTEKE</sequence>
<proteinExistence type="predicted"/>
<comment type="caution">
    <text evidence="1">The sequence shown here is derived from an EMBL/GenBank/DDBJ whole genome shotgun (WGS) entry which is preliminary data.</text>
</comment>
<gene>
    <name evidence="1" type="ORF">HMPREF0654_01090</name>
</gene>
<dbReference type="Proteomes" id="UP000029538">
    <property type="component" value="Unassembled WGS sequence"/>
</dbReference>
<name>A0A096C675_9BACT</name>
<accession>A0A096C675</accession>
<organism evidence="1 2">
    <name type="scientific">Prevotella disiens DNF00882</name>
    <dbReference type="NCBI Taxonomy" id="1401075"/>
    <lineage>
        <taxon>Bacteria</taxon>
        <taxon>Pseudomonadati</taxon>
        <taxon>Bacteroidota</taxon>
        <taxon>Bacteroidia</taxon>
        <taxon>Bacteroidales</taxon>
        <taxon>Prevotellaceae</taxon>
        <taxon>Prevotella</taxon>
    </lineage>
</organism>
<dbReference type="AlphaFoldDB" id="A0A096C675"/>